<proteinExistence type="predicted"/>
<dbReference type="AlphaFoldDB" id="A0A2G9ZFL9"/>
<dbReference type="Gene3D" id="3.30.460.10">
    <property type="entry name" value="Beta Polymerase, domain 2"/>
    <property type="match status" value="1"/>
</dbReference>
<dbReference type="CDD" id="cd05403">
    <property type="entry name" value="NT_KNTase_like"/>
    <property type="match status" value="1"/>
</dbReference>
<dbReference type="EMBL" id="PCSB01000014">
    <property type="protein sequence ID" value="PIP31972.1"/>
    <property type="molecule type" value="Genomic_DNA"/>
</dbReference>
<accession>A0A2G9ZFL9</accession>
<feature type="domain" description="Polymerase beta nucleotidyltransferase" evidence="1">
    <location>
        <begin position="7"/>
        <end position="101"/>
    </location>
</feature>
<dbReference type="PANTHER" id="PTHR43852">
    <property type="entry name" value="NUCLEOTIDYLTRANSFERASE"/>
    <property type="match status" value="1"/>
</dbReference>
<sequence>MEFSQGKLKKIVKKYQLLEVYLFGSKISGFSREDSDLDVAVRFQRGLPLIEKRAKVYGNLFSDLSSCFSEQKIDLVFIEEVPLHFQFKIVAQGELIFTTNQDNSFSFREKVVNLYRDYKYFIDEFFEGTLVSLDMGR</sequence>
<dbReference type="PANTHER" id="PTHR43852:SF4">
    <property type="entry name" value="NUCLEOTIDYLTRANSFERASE"/>
    <property type="match status" value="1"/>
</dbReference>
<dbReference type="SUPFAM" id="SSF81301">
    <property type="entry name" value="Nucleotidyltransferase"/>
    <property type="match status" value="1"/>
</dbReference>
<evidence type="ECO:0000313" key="2">
    <source>
        <dbReference type="EMBL" id="PIP31972.1"/>
    </source>
</evidence>
<dbReference type="Proteomes" id="UP000230447">
    <property type="component" value="Unassembled WGS sequence"/>
</dbReference>
<comment type="caution">
    <text evidence="2">The sequence shown here is derived from an EMBL/GenBank/DDBJ whole genome shotgun (WGS) entry which is preliminary data.</text>
</comment>
<name>A0A2G9ZFL9_9BACT</name>
<reference evidence="2 3" key="1">
    <citation type="submission" date="2017-09" db="EMBL/GenBank/DDBJ databases">
        <title>Depth-based differentiation of microbial function through sediment-hosted aquifers and enrichment of novel symbionts in the deep terrestrial subsurface.</title>
        <authorList>
            <person name="Probst A.J."/>
            <person name="Ladd B."/>
            <person name="Jarett J.K."/>
            <person name="Geller-Mcgrath D.E."/>
            <person name="Sieber C.M."/>
            <person name="Emerson J.B."/>
            <person name="Anantharaman K."/>
            <person name="Thomas B.C."/>
            <person name="Malmstrom R."/>
            <person name="Stieglmeier M."/>
            <person name="Klingl A."/>
            <person name="Woyke T."/>
            <person name="Ryan C.M."/>
            <person name="Banfield J.F."/>
        </authorList>
    </citation>
    <scope>NUCLEOTIDE SEQUENCE [LARGE SCALE GENOMIC DNA]</scope>
    <source>
        <strain evidence="2">CG23_combo_of_CG06-09_8_20_14_all_37_87_8</strain>
    </source>
</reference>
<dbReference type="InterPro" id="IPR041633">
    <property type="entry name" value="Polbeta"/>
</dbReference>
<organism evidence="2 3">
    <name type="scientific">bacterium (Candidatus Gribaldobacteria) CG23_combo_of_CG06-09_8_20_14_all_37_87_8</name>
    <dbReference type="NCBI Taxonomy" id="2014278"/>
    <lineage>
        <taxon>Bacteria</taxon>
        <taxon>Candidatus Gribaldobacteria</taxon>
    </lineage>
</organism>
<evidence type="ECO:0000313" key="3">
    <source>
        <dbReference type="Proteomes" id="UP000230447"/>
    </source>
</evidence>
<protein>
    <recommendedName>
        <fullName evidence="1">Polymerase beta nucleotidyltransferase domain-containing protein</fullName>
    </recommendedName>
</protein>
<dbReference type="InterPro" id="IPR052930">
    <property type="entry name" value="TA_antitoxin_MntA"/>
</dbReference>
<dbReference type="InterPro" id="IPR043519">
    <property type="entry name" value="NT_sf"/>
</dbReference>
<gene>
    <name evidence="2" type="ORF">COX24_00665</name>
</gene>
<dbReference type="NCBIfam" id="NF047752">
    <property type="entry name" value="MntA_antitoxin"/>
    <property type="match status" value="1"/>
</dbReference>
<dbReference type="Pfam" id="PF18765">
    <property type="entry name" value="Polbeta"/>
    <property type="match status" value="1"/>
</dbReference>
<evidence type="ECO:0000259" key="1">
    <source>
        <dbReference type="Pfam" id="PF18765"/>
    </source>
</evidence>